<feature type="transmembrane region" description="Helical" evidence="6">
    <location>
        <begin position="267"/>
        <end position="286"/>
    </location>
</feature>
<accession>A0A172TGV8</accession>
<evidence type="ECO:0000256" key="6">
    <source>
        <dbReference type="RuleBase" id="RU363032"/>
    </source>
</evidence>
<gene>
    <name evidence="8" type="ORF">SY83_07875</name>
</gene>
<feature type="transmembrane region" description="Helical" evidence="6">
    <location>
        <begin position="118"/>
        <end position="136"/>
    </location>
</feature>
<dbReference type="KEGG" id="pswu:SY83_07875"/>
<dbReference type="PANTHER" id="PTHR43839">
    <property type="entry name" value="OPPC IN A BINDING PROTEIN-DEPENDENT TRANSPORT SYSTEM"/>
    <property type="match status" value="1"/>
</dbReference>
<dbReference type="Gene3D" id="1.10.3720.10">
    <property type="entry name" value="MetI-like"/>
    <property type="match status" value="1"/>
</dbReference>
<dbReference type="PANTHER" id="PTHR43839:SF3">
    <property type="entry name" value="OLIGOPEPTIDE ABC TRANSPORTER, PERMEASE PROTEIN"/>
    <property type="match status" value="1"/>
</dbReference>
<comment type="similarity">
    <text evidence="6">Belongs to the binding-protein-dependent transport system permease family.</text>
</comment>
<dbReference type="InterPro" id="IPR000515">
    <property type="entry name" value="MetI-like"/>
</dbReference>
<dbReference type="PATRIC" id="fig|1178515.4.peg.1564"/>
<keyword evidence="3 6" id="KW-0812">Transmembrane</keyword>
<dbReference type="EMBL" id="CP011388">
    <property type="protein sequence ID" value="ANE46202.1"/>
    <property type="molecule type" value="Genomic_DNA"/>
</dbReference>
<dbReference type="STRING" id="1178515.SY83_07875"/>
<dbReference type="Pfam" id="PF12911">
    <property type="entry name" value="OppC_N"/>
    <property type="match status" value="1"/>
</dbReference>
<dbReference type="CDD" id="cd06261">
    <property type="entry name" value="TM_PBP2"/>
    <property type="match status" value="1"/>
</dbReference>
<dbReference type="RefSeq" id="WP_068605736.1">
    <property type="nucleotide sequence ID" value="NZ_CP011388.1"/>
</dbReference>
<evidence type="ECO:0000313" key="9">
    <source>
        <dbReference type="Proteomes" id="UP000076927"/>
    </source>
</evidence>
<name>A0A172TGV8_9BACL</name>
<dbReference type="InterPro" id="IPR035906">
    <property type="entry name" value="MetI-like_sf"/>
</dbReference>
<dbReference type="AlphaFoldDB" id="A0A172TGV8"/>
<feature type="transmembrane region" description="Helical" evidence="6">
    <location>
        <begin position="82"/>
        <end position="106"/>
    </location>
</feature>
<keyword evidence="9" id="KW-1185">Reference proteome</keyword>
<dbReference type="Proteomes" id="UP000076927">
    <property type="component" value="Chromosome"/>
</dbReference>
<dbReference type="GO" id="GO:0055085">
    <property type="term" value="P:transmembrane transport"/>
    <property type="evidence" value="ECO:0007669"/>
    <property type="project" value="InterPro"/>
</dbReference>
<dbReference type="PROSITE" id="PS50928">
    <property type="entry name" value="ABC_TM1"/>
    <property type="match status" value="1"/>
</dbReference>
<sequence length="303" mass="33612">MNRWNVTGLIIVGFITVIAIFGPLLAPFDLEHHVTPGFVTDGAGEQQYVAPPLPPDRTYWFGTDVFGYDILTLMMHGAKYTLAAAFIVALFRVVVGAGLGMIWGYYRKGKQRARTEGNLLSGIPMFVVVLFMMYGLSINSTLSPLTLTVLLGVVLVLLGLPAIISSTANKTRQIQEQQYVLASVALGAGDMRTLRYHILPQMKESLLILFLHELILTLTVFGQLGIFHIFVGGTLMQRDPVLFTSLTHEWAGMVGNAKGAIGPRDWIFLYPMLGYVTLIFGFFCVSKGMEQSFRNRYHKVSQL</sequence>
<evidence type="ECO:0000256" key="5">
    <source>
        <dbReference type="ARBA" id="ARBA00023136"/>
    </source>
</evidence>
<dbReference type="OrthoDB" id="9814383at2"/>
<dbReference type="InterPro" id="IPR025966">
    <property type="entry name" value="OppC_N"/>
</dbReference>
<evidence type="ECO:0000313" key="8">
    <source>
        <dbReference type="EMBL" id="ANE46202.1"/>
    </source>
</evidence>
<evidence type="ECO:0000256" key="3">
    <source>
        <dbReference type="ARBA" id="ARBA00022692"/>
    </source>
</evidence>
<feature type="domain" description="ABC transmembrane type-1" evidence="7">
    <location>
        <begin position="78"/>
        <end position="279"/>
    </location>
</feature>
<comment type="subcellular location">
    <subcellularLocation>
        <location evidence="6">Cell membrane</location>
        <topology evidence="6">Multi-pass membrane protein</topology>
    </subcellularLocation>
    <subcellularLocation>
        <location evidence="1">Membrane</location>
        <topology evidence="1">Multi-pass membrane protein</topology>
    </subcellularLocation>
</comment>
<dbReference type="Pfam" id="PF00528">
    <property type="entry name" value="BPD_transp_1"/>
    <property type="match status" value="1"/>
</dbReference>
<keyword evidence="5 6" id="KW-0472">Membrane</keyword>
<evidence type="ECO:0000259" key="7">
    <source>
        <dbReference type="PROSITE" id="PS50928"/>
    </source>
</evidence>
<evidence type="ECO:0000256" key="4">
    <source>
        <dbReference type="ARBA" id="ARBA00022989"/>
    </source>
</evidence>
<reference evidence="8 9" key="1">
    <citation type="submission" date="2015-01" db="EMBL/GenBank/DDBJ databases">
        <title>Paenibacillus swuensis/DY6/whole genome sequencing.</title>
        <authorList>
            <person name="Kim M.K."/>
            <person name="Srinivasan S."/>
            <person name="Lee J.-J."/>
        </authorList>
    </citation>
    <scope>NUCLEOTIDE SEQUENCE [LARGE SCALE GENOMIC DNA]</scope>
    <source>
        <strain evidence="8 9">DY6</strain>
    </source>
</reference>
<feature type="transmembrane region" description="Helical" evidence="6">
    <location>
        <begin position="206"/>
        <end position="231"/>
    </location>
</feature>
<keyword evidence="4 6" id="KW-1133">Transmembrane helix</keyword>
<evidence type="ECO:0000256" key="1">
    <source>
        <dbReference type="ARBA" id="ARBA00004141"/>
    </source>
</evidence>
<dbReference type="SUPFAM" id="SSF161098">
    <property type="entry name" value="MetI-like"/>
    <property type="match status" value="1"/>
</dbReference>
<dbReference type="GO" id="GO:0005886">
    <property type="term" value="C:plasma membrane"/>
    <property type="evidence" value="ECO:0007669"/>
    <property type="project" value="UniProtKB-SubCell"/>
</dbReference>
<keyword evidence="2 6" id="KW-0813">Transport</keyword>
<proteinExistence type="inferred from homology"/>
<organism evidence="8 9">
    <name type="scientific">Paenibacillus swuensis</name>
    <dbReference type="NCBI Taxonomy" id="1178515"/>
    <lineage>
        <taxon>Bacteria</taxon>
        <taxon>Bacillati</taxon>
        <taxon>Bacillota</taxon>
        <taxon>Bacilli</taxon>
        <taxon>Bacillales</taxon>
        <taxon>Paenibacillaceae</taxon>
        <taxon>Paenibacillus</taxon>
    </lineage>
</organism>
<protein>
    <recommendedName>
        <fullName evidence="7">ABC transmembrane type-1 domain-containing protein</fullName>
    </recommendedName>
</protein>
<feature type="transmembrane region" description="Helical" evidence="6">
    <location>
        <begin position="7"/>
        <end position="26"/>
    </location>
</feature>
<evidence type="ECO:0000256" key="2">
    <source>
        <dbReference type="ARBA" id="ARBA00022448"/>
    </source>
</evidence>
<feature type="transmembrane region" description="Helical" evidence="6">
    <location>
        <begin position="142"/>
        <end position="164"/>
    </location>
</feature>